<dbReference type="InterPro" id="IPR037393">
    <property type="entry name" value="Bud22/SRFB1"/>
</dbReference>
<feature type="domain" description="Bud22" evidence="3">
    <location>
        <begin position="68"/>
        <end position="469"/>
    </location>
</feature>
<feature type="region of interest" description="Disordered" evidence="2">
    <location>
        <begin position="411"/>
        <end position="431"/>
    </location>
</feature>
<feature type="compositionally biased region" description="Acidic residues" evidence="2">
    <location>
        <begin position="216"/>
        <end position="248"/>
    </location>
</feature>
<sequence>MKKNNTWKLDLLEVKFKQYSPRYPHTKKLLNARNNDKLLKKLPTSPEEAEQEILALKLELFERKYYGSYKKVEKEVAKITKADLGKLDKNGPKKSIVDFITSKENLDHLITSKLIKTITNTILHSKDLKLDPPAFISNEIRDKILNKNDISNPSTFFITHCQNNKELNNYFSNLWNTKAVKSVLQEVEWSFKLVRGNLTIQEKDTRKKITGKDVEADSDGEVNDDSSSDSDNEGDSEDEGTDSDIEMNPEDLDKFAIYENSDGASEEEQFEIDPNVNYNEITDEEPSADEVSDVESEDSFFEEDQEKKEKKEHNLPQLASGYFSGGSDDEDDFDPDADKVVKEATTQRKNRRGQRARQKIWALKYGKEAKHVKSEQAALASEREIRQKEYEERCRKRELKAKLAMEAAPSGSNILPLGERKVRPDTGSSDVKVTAVVPEPKIHPSWEAKRLAEEKLKNVKFEGKKIKFD</sequence>
<dbReference type="GeneID" id="30985166"/>
<gene>
    <name evidence="4" type="ORF">CANTADRAFT_69888</name>
</gene>
<dbReference type="PANTHER" id="PTHR23325:SF1">
    <property type="entry name" value="SERUM RESPONSE FACTOR-BINDING PROTEIN 1"/>
    <property type="match status" value="1"/>
</dbReference>
<dbReference type="GO" id="GO:0030686">
    <property type="term" value="C:90S preribosome"/>
    <property type="evidence" value="ECO:0007669"/>
    <property type="project" value="TreeGrafter"/>
</dbReference>
<dbReference type="Pfam" id="PF09073">
    <property type="entry name" value="BUD22"/>
    <property type="match status" value="1"/>
</dbReference>
<name>A0A1E4SF87_9ASCO</name>
<feature type="compositionally biased region" description="Acidic residues" evidence="2">
    <location>
        <begin position="281"/>
        <end position="304"/>
    </location>
</feature>
<dbReference type="Proteomes" id="UP000094285">
    <property type="component" value="Unassembled WGS sequence"/>
</dbReference>
<keyword evidence="5" id="KW-1185">Reference proteome</keyword>
<feature type="compositionally biased region" description="Basic and acidic residues" evidence="2">
    <location>
        <begin position="305"/>
        <end position="314"/>
    </location>
</feature>
<organism evidence="4 5">
    <name type="scientific">Suhomyces tanzawaensis NRRL Y-17324</name>
    <dbReference type="NCBI Taxonomy" id="984487"/>
    <lineage>
        <taxon>Eukaryota</taxon>
        <taxon>Fungi</taxon>
        <taxon>Dikarya</taxon>
        <taxon>Ascomycota</taxon>
        <taxon>Saccharomycotina</taxon>
        <taxon>Pichiomycetes</taxon>
        <taxon>Debaryomycetaceae</taxon>
        <taxon>Suhomyces</taxon>
    </lineage>
</organism>
<feature type="compositionally biased region" description="Basic residues" evidence="2">
    <location>
        <begin position="348"/>
        <end position="357"/>
    </location>
</feature>
<dbReference type="AlphaFoldDB" id="A0A1E4SF87"/>
<dbReference type="EMBL" id="KV453914">
    <property type="protein sequence ID" value="ODV78191.1"/>
    <property type="molecule type" value="Genomic_DNA"/>
</dbReference>
<reference evidence="5" key="1">
    <citation type="submission" date="2016-05" db="EMBL/GenBank/DDBJ databases">
        <title>Comparative genomics of biotechnologically important yeasts.</title>
        <authorList>
            <consortium name="DOE Joint Genome Institute"/>
            <person name="Riley R."/>
            <person name="Haridas S."/>
            <person name="Wolfe K.H."/>
            <person name="Lopes M.R."/>
            <person name="Hittinger C.T."/>
            <person name="Goker M."/>
            <person name="Salamov A."/>
            <person name="Wisecaver J."/>
            <person name="Long T.M."/>
            <person name="Aerts A.L."/>
            <person name="Barry K."/>
            <person name="Choi C."/>
            <person name="Clum A."/>
            <person name="Coughlan A.Y."/>
            <person name="Deshpande S."/>
            <person name="Douglass A.P."/>
            <person name="Hanson S.J."/>
            <person name="Klenk H.-P."/>
            <person name="Labutti K."/>
            <person name="Lapidus A."/>
            <person name="Lindquist E."/>
            <person name="Lipzen A."/>
            <person name="Meier-Kolthoff J.P."/>
            <person name="Ohm R.A."/>
            <person name="Otillar R.P."/>
            <person name="Pangilinan J."/>
            <person name="Peng Y."/>
            <person name="Rokas A."/>
            <person name="Rosa C.A."/>
            <person name="Scheuner C."/>
            <person name="Sibirny A.A."/>
            <person name="Slot J.C."/>
            <person name="Stielow J.B."/>
            <person name="Sun H."/>
            <person name="Kurtzman C.P."/>
            <person name="Blackwell M."/>
            <person name="Grigoriev I.V."/>
            <person name="Jeffries T.W."/>
        </authorList>
    </citation>
    <scope>NUCLEOTIDE SEQUENCE [LARGE SCALE GENOMIC DNA]</scope>
    <source>
        <strain evidence="5">NRRL Y-17324</strain>
    </source>
</reference>
<dbReference type="GO" id="GO:0005634">
    <property type="term" value="C:nucleus"/>
    <property type="evidence" value="ECO:0007669"/>
    <property type="project" value="TreeGrafter"/>
</dbReference>
<evidence type="ECO:0000256" key="2">
    <source>
        <dbReference type="SAM" id="MobiDB-lite"/>
    </source>
</evidence>
<dbReference type="RefSeq" id="XP_020063313.1">
    <property type="nucleotide sequence ID" value="XM_020211030.1"/>
</dbReference>
<evidence type="ECO:0000313" key="5">
    <source>
        <dbReference type="Proteomes" id="UP000094285"/>
    </source>
</evidence>
<proteinExistence type="predicted"/>
<evidence type="ECO:0000259" key="3">
    <source>
        <dbReference type="Pfam" id="PF09073"/>
    </source>
</evidence>
<dbReference type="GO" id="GO:0030490">
    <property type="term" value="P:maturation of SSU-rRNA"/>
    <property type="evidence" value="ECO:0007669"/>
    <property type="project" value="TreeGrafter"/>
</dbReference>
<dbReference type="OrthoDB" id="3364872at2759"/>
<feature type="region of interest" description="Disordered" evidence="2">
    <location>
        <begin position="263"/>
        <end position="357"/>
    </location>
</feature>
<accession>A0A1E4SF87</accession>
<dbReference type="InterPro" id="IPR015158">
    <property type="entry name" value="Bud22_dom"/>
</dbReference>
<dbReference type="STRING" id="984487.A0A1E4SF87"/>
<dbReference type="PANTHER" id="PTHR23325">
    <property type="entry name" value="SERUM RESPONSE FACTOR-BINDING"/>
    <property type="match status" value="1"/>
</dbReference>
<keyword evidence="1" id="KW-0175">Coiled coil</keyword>
<evidence type="ECO:0000256" key="1">
    <source>
        <dbReference type="ARBA" id="ARBA00023054"/>
    </source>
</evidence>
<evidence type="ECO:0000313" key="4">
    <source>
        <dbReference type="EMBL" id="ODV78191.1"/>
    </source>
</evidence>
<protein>
    <submittedName>
        <fullName evidence="4">Bud-site selection protein</fullName>
    </submittedName>
</protein>
<feature type="compositionally biased region" description="Basic and acidic residues" evidence="2">
    <location>
        <begin position="336"/>
        <end position="346"/>
    </location>
</feature>
<feature type="region of interest" description="Disordered" evidence="2">
    <location>
        <begin position="210"/>
        <end position="248"/>
    </location>
</feature>